<dbReference type="RefSeq" id="WP_354599116.1">
    <property type="nucleotide sequence ID" value="NZ_JBEWZI010000001.1"/>
</dbReference>
<protein>
    <submittedName>
        <fullName evidence="4">Helix-hairpin-helix domain-containing protein</fullName>
    </submittedName>
</protein>
<comment type="caution">
    <text evidence="4">The sequence shown here is derived from an EMBL/GenBank/DDBJ whole genome shotgun (WGS) entry which is preliminary data.</text>
</comment>
<dbReference type="InterPro" id="IPR003583">
    <property type="entry name" value="Hlx-hairpin-Hlx_DNA-bd_motif"/>
</dbReference>
<dbReference type="SMART" id="SM00278">
    <property type="entry name" value="HhH1"/>
    <property type="match status" value="2"/>
</dbReference>
<feature type="chain" id="PRO_5047340321" evidence="2">
    <location>
        <begin position="22"/>
        <end position="154"/>
    </location>
</feature>
<sequence length="154" mass="15743">MLKKLLVGLVTLIATIGMAIAAVNINTATQEELESLPNVGPVKAKAIIDYRKTNGNFKTVDDVKNVKGVGDKTFDKLKPQLSVSGATVVEAAPAKPTKAEKPAKAAEGKPAKAAPAAVSAPVAEQSATKADKKAAAKAEKAAKKAEKDAKSGAK</sequence>
<evidence type="ECO:0000259" key="3">
    <source>
        <dbReference type="SMART" id="SM00278"/>
    </source>
</evidence>
<feature type="signal peptide" evidence="2">
    <location>
        <begin position="1"/>
        <end position="21"/>
    </location>
</feature>
<organism evidence="4 5">
    <name type="scientific">Uliginosibacterium flavum</name>
    <dbReference type="NCBI Taxonomy" id="1396831"/>
    <lineage>
        <taxon>Bacteria</taxon>
        <taxon>Pseudomonadati</taxon>
        <taxon>Pseudomonadota</taxon>
        <taxon>Betaproteobacteria</taxon>
        <taxon>Rhodocyclales</taxon>
        <taxon>Zoogloeaceae</taxon>
        <taxon>Uliginosibacterium</taxon>
    </lineage>
</organism>
<reference evidence="4 5" key="1">
    <citation type="submission" date="2024-07" db="EMBL/GenBank/DDBJ databases">
        <title>Uliginosibacterium flavum JJ3220;KACC:17644.</title>
        <authorList>
            <person name="Kim M.K."/>
        </authorList>
    </citation>
    <scope>NUCLEOTIDE SEQUENCE [LARGE SCALE GENOMIC DNA]</scope>
    <source>
        <strain evidence="4 5">KACC:17644</strain>
    </source>
</reference>
<dbReference type="InterPro" id="IPR010994">
    <property type="entry name" value="RuvA_2-like"/>
</dbReference>
<dbReference type="InterPro" id="IPR004509">
    <property type="entry name" value="Competence_ComEA_HhH"/>
</dbReference>
<evidence type="ECO:0000256" key="1">
    <source>
        <dbReference type="SAM" id="MobiDB-lite"/>
    </source>
</evidence>
<dbReference type="Gene3D" id="1.10.150.320">
    <property type="entry name" value="Photosystem II 12 kDa extrinsic protein"/>
    <property type="match status" value="1"/>
</dbReference>
<feature type="domain" description="Helix-hairpin-helix DNA-binding motif class 1" evidence="3">
    <location>
        <begin position="61"/>
        <end position="80"/>
    </location>
</feature>
<feature type="compositionally biased region" description="Low complexity" evidence="1">
    <location>
        <begin position="111"/>
        <end position="124"/>
    </location>
</feature>
<feature type="compositionally biased region" description="Basic and acidic residues" evidence="1">
    <location>
        <begin position="129"/>
        <end position="154"/>
    </location>
</feature>
<dbReference type="SUPFAM" id="SSF47781">
    <property type="entry name" value="RuvA domain 2-like"/>
    <property type="match status" value="1"/>
</dbReference>
<dbReference type="PANTHER" id="PTHR21180">
    <property type="entry name" value="ENDONUCLEASE/EXONUCLEASE/PHOSPHATASE FAMILY DOMAIN-CONTAINING PROTEIN 1"/>
    <property type="match status" value="1"/>
</dbReference>
<gene>
    <name evidence="4" type="ORF">ABXR19_00520</name>
</gene>
<proteinExistence type="predicted"/>
<name>A0ABV2TFF3_9RHOO</name>
<dbReference type="PANTHER" id="PTHR21180:SF32">
    <property type="entry name" value="ENDONUCLEASE_EXONUCLEASE_PHOSPHATASE FAMILY DOMAIN-CONTAINING PROTEIN 1"/>
    <property type="match status" value="1"/>
</dbReference>
<evidence type="ECO:0000313" key="4">
    <source>
        <dbReference type="EMBL" id="MET7012653.1"/>
    </source>
</evidence>
<evidence type="ECO:0000313" key="5">
    <source>
        <dbReference type="Proteomes" id="UP001549691"/>
    </source>
</evidence>
<dbReference type="NCBIfam" id="TIGR00426">
    <property type="entry name" value="competence protein ComEA helix-hairpin-helix repeat region"/>
    <property type="match status" value="1"/>
</dbReference>
<keyword evidence="2" id="KW-0732">Signal</keyword>
<dbReference type="EMBL" id="JBEWZI010000001">
    <property type="protein sequence ID" value="MET7012653.1"/>
    <property type="molecule type" value="Genomic_DNA"/>
</dbReference>
<evidence type="ECO:0000256" key="2">
    <source>
        <dbReference type="SAM" id="SignalP"/>
    </source>
</evidence>
<dbReference type="Proteomes" id="UP001549691">
    <property type="component" value="Unassembled WGS sequence"/>
</dbReference>
<dbReference type="InterPro" id="IPR051675">
    <property type="entry name" value="Endo/Exo/Phosphatase_dom_1"/>
</dbReference>
<feature type="compositionally biased region" description="Basic and acidic residues" evidence="1">
    <location>
        <begin position="97"/>
        <end position="110"/>
    </location>
</feature>
<dbReference type="Pfam" id="PF12836">
    <property type="entry name" value="HHH_3"/>
    <property type="match status" value="1"/>
</dbReference>
<keyword evidence="5" id="KW-1185">Reference proteome</keyword>
<feature type="domain" description="Helix-hairpin-helix DNA-binding motif class 1" evidence="3">
    <location>
        <begin position="31"/>
        <end position="50"/>
    </location>
</feature>
<feature type="region of interest" description="Disordered" evidence="1">
    <location>
        <begin position="86"/>
        <end position="154"/>
    </location>
</feature>
<accession>A0ABV2TFF3</accession>